<proteinExistence type="predicted"/>
<dbReference type="EC" id="2.1.-.-" evidence="3"/>
<accession>A0ABU8SMQ8</accession>
<dbReference type="EMBL" id="JAWMWH010000003">
    <property type="protein sequence ID" value="MEJ6401177.1"/>
    <property type="molecule type" value="Genomic_DNA"/>
</dbReference>
<dbReference type="GO" id="GO:0008168">
    <property type="term" value="F:methyltransferase activity"/>
    <property type="evidence" value="ECO:0007669"/>
    <property type="project" value="UniProtKB-KW"/>
</dbReference>
<protein>
    <submittedName>
        <fullName evidence="3">Class I SAM-dependent methyltransferase</fullName>
        <ecNumber evidence="3">2.1.-.-</ecNumber>
    </submittedName>
</protein>
<keyword evidence="1" id="KW-0812">Transmembrane</keyword>
<dbReference type="RefSeq" id="WP_339961018.1">
    <property type="nucleotide sequence ID" value="NZ_JAWMWH010000003.1"/>
</dbReference>
<dbReference type="Pfam" id="PF08241">
    <property type="entry name" value="Methyltransf_11"/>
    <property type="match status" value="1"/>
</dbReference>
<dbReference type="CDD" id="cd02440">
    <property type="entry name" value="AdoMet_MTases"/>
    <property type="match status" value="1"/>
</dbReference>
<gene>
    <name evidence="3" type="ORF">R4146_08510</name>
</gene>
<feature type="transmembrane region" description="Helical" evidence="1">
    <location>
        <begin position="20"/>
        <end position="39"/>
    </location>
</feature>
<dbReference type="Proteomes" id="UP001370590">
    <property type="component" value="Unassembled WGS sequence"/>
</dbReference>
<dbReference type="SUPFAM" id="SSF53335">
    <property type="entry name" value="S-adenosyl-L-methionine-dependent methyltransferases"/>
    <property type="match status" value="1"/>
</dbReference>
<comment type="caution">
    <text evidence="3">The sequence shown here is derived from an EMBL/GenBank/DDBJ whole genome shotgun (WGS) entry which is preliminary data.</text>
</comment>
<keyword evidence="1" id="KW-1133">Transmembrane helix</keyword>
<evidence type="ECO:0000259" key="2">
    <source>
        <dbReference type="Pfam" id="PF08241"/>
    </source>
</evidence>
<organism evidence="3 4">
    <name type="scientific">Nicoliella lavandulae</name>
    <dbReference type="NCBI Taxonomy" id="3082954"/>
    <lineage>
        <taxon>Bacteria</taxon>
        <taxon>Bacillati</taxon>
        <taxon>Bacillota</taxon>
        <taxon>Bacilli</taxon>
        <taxon>Lactobacillales</taxon>
        <taxon>Lactobacillaceae</taxon>
        <taxon>Nicoliella</taxon>
    </lineage>
</organism>
<keyword evidence="4" id="KW-1185">Reference proteome</keyword>
<evidence type="ECO:0000256" key="1">
    <source>
        <dbReference type="SAM" id="Phobius"/>
    </source>
</evidence>
<feature type="transmembrane region" description="Helical" evidence="1">
    <location>
        <begin position="45"/>
        <end position="66"/>
    </location>
</feature>
<dbReference type="InterPro" id="IPR013216">
    <property type="entry name" value="Methyltransf_11"/>
</dbReference>
<keyword evidence="1" id="KW-0472">Membrane</keyword>
<dbReference type="InterPro" id="IPR029063">
    <property type="entry name" value="SAM-dependent_MTases_sf"/>
</dbReference>
<name>A0ABU8SMQ8_9LACO</name>
<reference evidence="3 4" key="1">
    <citation type="submission" date="2023-10" db="EMBL/GenBank/DDBJ databases">
        <title>Nicoliella lavandulae sp. nov. isolated from Lavandula angustifolia flowers.</title>
        <authorList>
            <person name="Alcantara C."/>
            <person name="Zuniga M."/>
            <person name="Landete J.M."/>
            <person name="Monedero V."/>
        </authorList>
    </citation>
    <scope>NUCLEOTIDE SEQUENCE [LARGE SCALE GENOMIC DNA]</scope>
    <source>
        <strain evidence="3 4">Es01</strain>
    </source>
</reference>
<keyword evidence="3" id="KW-0489">Methyltransferase</keyword>
<evidence type="ECO:0000313" key="3">
    <source>
        <dbReference type="EMBL" id="MEJ6401177.1"/>
    </source>
</evidence>
<keyword evidence="3" id="KW-0808">Transferase</keyword>
<evidence type="ECO:0000313" key="4">
    <source>
        <dbReference type="Proteomes" id="UP001370590"/>
    </source>
</evidence>
<feature type="domain" description="Methyltransferase type 11" evidence="2">
    <location>
        <begin position="81"/>
        <end position="160"/>
    </location>
</feature>
<dbReference type="Gene3D" id="3.40.50.150">
    <property type="entry name" value="Vaccinia Virus protein VP39"/>
    <property type="match status" value="1"/>
</dbReference>
<sequence>MPRTTRTHRHKSHFNFHLSIQVPTPTVVLFTLSLVTYYIANNNLFLRLVGILLLLSAIGYWNAFWWGNYTIFKQALTKISKQRVLIINAYDISPLSREITALGNRAEVEIANDDLSALPYSNGEFDVVIVNYAFQEIKPRLKQVKAMQEAARVTKPNGNIRIIVKGFGVERYRVFLRQSGFTNLMVQNNGWRGWWSGPWWPSFTITGKKW</sequence>
<dbReference type="GO" id="GO:0032259">
    <property type="term" value="P:methylation"/>
    <property type="evidence" value="ECO:0007669"/>
    <property type="project" value="UniProtKB-KW"/>
</dbReference>